<dbReference type="STRING" id="1882483.A0A317XXI8"/>
<organism evidence="8 9">
    <name type="scientific">Testicularia cyperi</name>
    <dbReference type="NCBI Taxonomy" id="1882483"/>
    <lineage>
        <taxon>Eukaryota</taxon>
        <taxon>Fungi</taxon>
        <taxon>Dikarya</taxon>
        <taxon>Basidiomycota</taxon>
        <taxon>Ustilaginomycotina</taxon>
        <taxon>Ustilaginomycetes</taxon>
        <taxon>Ustilaginales</taxon>
        <taxon>Anthracoideaceae</taxon>
        <taxon>Testicularia</taxon>
    </lineage>
</organism>
<dbReference type="PROSITE" id="PS00678">
    <property type="entry name" value="WD_REPEATS_1"/>
    <property type="match status" value="4"/>
</dbReference>
<feature type="compositionally biased region" description="Acidic residues" evidence="6">
    <location>
        <begin position="931"/>
        <end position="952"/>
    </location>
</feature>
<dbReference type="GO" id="GO:0000472">
    <property type="term" value="P:endonucleolytic cleavage to generate mature 5'-end of SSU-rRNA from (SSU-rRNA, 5.8S rRNA, LSU-rRNA)"/>
    <property type="evidence" value="ECO:0007669"/>
    <property type="project" value="TreeGrafter"/>
</dbReference>
<evidence type="ECO:0000256" key="5">
    <source>
        <dbReference type="PROSITE-ProRule" id="PRU00221"/>
    </source>
</evidence>
<evidence type="ECO:0000259" key="7">
    <source>
        <dbReference type="Pfam" id="PF08625"/>
    </source>
</evidence>
<evidence type="ECO:0000256" key="1">
    <source>
        <dbReference type="ARBA" id="ARBA00004604"/>
    </source>
</evidence>
<evidence type="ECO:0000256" key="2">
    <source>
        <dbReference type="ARBA" id="ARBA00022574"/>
    </source>
</evidence>
<feature type="compositionally biased region" description="Basic and acidic residues" evidence="6">
    <location>
        <begin position="572"/>
        <end position="587"/>
    </location>
</feature>
<evidence type="ECO:0000256" key="3">
    <source>
        <dbReference type="ARBA" id="ARBA00022737"/>
    </source>
</evidence>
<feature type="compositionally biased region" description="Acidic residues" evidence="6">
    <location>
        <begin position="1194"/>
        <end position="1221"/>
    </location>
</feature>
<feature type="repeat" description="WD" evidence="5">
    <location>
        <begin position="600"/>
        <end position="649"/>
    </location>
</feature>
<dbReference type="InterPro" id="IPR015943">
    <property type="entry name" value="WD40/YVTN_repeat-like_dom_sf"/>
</dbReference>
<feature type="repeat" description="WD" evidence="5">
    <location>
        <begin position="255"/>
        <end position="287"/>
    </location>
</feature>
<feature type="region of interest" description="Disordered" evidence="6">
    <location>
        <begin position="923"/>
        <end position="1009"/>
    </location>
</feature>
<evidence type="ECO:0000256" key="6">
    <source>
        <dbReference type="SAM" id="MobiDB-lite"/>
    </source>
</evidence>
<dbReference type="OrthoDB" id="5414888at2759"/>
<dbReference type="InterPro" id="IPR019775">
    <property type="entry name" value="WD40_repeat_CS"/>
</dbReference>
<dbReference type="InParanoid" id="A0A317XXI8"/>
<dbReference type="CDD" id="cd00200">
    <property type="entry name" value="WD40"/>
    <property type="match status" value="1"/>
</dbReference>
<feature type="compositionally biased region" description="Acidic residues" evidence="6">
    <location>
        <begin position="1162"/>
        <end position="1176"/>
    </location>
</feature>
<comment type="subcellular location">
    <subcellularLocation>
        <location evidence="1">Nucleus</location>
        <location evidence="1">Nucleolus</location>
    </subcellularLocation>
</comment>
<keyword evidence="2 5" id="KW-0853">WD repeat</keyword>
<feature type="domain" description="U3 small nucleolar RNA-associated protein 13 C-terminal" evidence="7">
    <location>
        <begin position="858"/>
        <end position="897"/>
    </location>
</feature>
<dbReference type="InterPro" id="IPR013934">
    <property type="entry name" value="Utp13_C"/>
</dbReference>
<dbReference type="FunCoup" id="A0A317XXI8">
    <property type="interactions" value="568"/>
</dbReference>
<feature type="repeat" description="WD" evidence="5">
    <location>
        <begin position="143"/>
        <end position="184"/>
    </location>
</feature>
<dbReference type="Proteomes" id="UP000246740">
    <property type="component" value="Unassembled WGS sequence"/>
</dbReference>
<feature type="domain" description="U3 small nucleolar RNA-associated protein 13 C-terminal" evidence="7">
    <location>
        <begin position="1005"/>
        <end position="1150"/>
    </location>
</feature>
<dbReference type="SMART" id="SM00320">
    <property type="entry name" value="WD40"/>
    <property type="match status" value="12"/>
</dbReference>
<evidence type="ECO:0000313" key="9">
    <source>
        <dbReference type="Proteomes" id="UP000246740"/>
    </source>
</evidence>
<keyword evidence="3" id="KW-0677">Repeat</keyword>
<dbReference type="PROSITE" id="PS50294">
    <property type="entry name" value="WD_REPEATS_REGION"/>
    <property type="match status" value="7"/>
</dbReference>
<feature type="compositionally biased region" description="Polar residues" evidence="6">
    <location>
        <begin position="1180"/>
        <end position="1191"/>
    </location>
</feature>
<name>A0A317XXI8_9BASI</name>
<dbReference type="GO" id="GO:0030686">
    <property type="term" value="C:90S preribosome"/>
    <property type="evidence" value="ECO:0007669"/>
    <property type="project" value="TreeGrafter"/>
</dbReference>
<gene>
    <name evidence="8" type="ORF">BCV70DRAFT_198340</name>
</gene>
<feature type="repeat" description="WD" evidence="5">
    <location>
        <begin position="721"/>
        <end position="762"/>
    </location>
</feature>
<dbReference type="Pfam" id="PF00400">
    <property type="entry name" value="WD40"/>
    <property type="match status" value="10"/>
</dbReference>
<dbReference type="InterPro" id="IPR001680">
    <property type="entry name" value="WD40_rpt"/>
</dbReference>
<keyword evidence="4" id="KW-0539">Nucleus</keyword>
<dbReference type="GO" id="GO:0034511">
    <property type="term" value="F:U3 snoRNA binding"/>
    <property type="evidence" value="ECO:0007669"/>
    <property type="project" value="TreeGrafter"/>
</dbReference>
<feature type="repeat" description="WD" evidence="5">
    <location>
        <begin position="805"/>
        <end position="846"/>
    </location>
</feature>
<proteinExistence type="predicted"/>
<feature type="repeat" description="WD" evidence="5">
    <location>
        <begin position="666"/>
        <end position="699"/>
    </location>
</feature>
<feature type="region of interest" description="Disordered" evidence="6">
    <location>
        <begin position="1162"/>
        <end position="1227"/>
    </location>
</feature>
<dbReference type="InterPro" id="IPR036322">
    <property type="entry name" value="WD40_repeat_dom_sf"/>
</dbReference>
<feature type="repeat" description="WD" evidence="5">
    <location>
        <begin position="228"/>
        <end position="250"/>
    </location>
</feature>
<sequence length="1227" mass="131109">MADAQVLTPQQIQQMLAAQQASSASTSAAAVPTASATDNNAAAPLNRLKTSFTKRRTLEAFYTGGATAFSPDGRLLFSTLNEHVAVVEVSSGRVIHKIEGDTEEVTALAVSPSGEHLVIASRSLFLRIFSIQHDDFRMVRSIPKSHLSQVNLMAIDPTSTLLATGGSDGVAKVWDLEGGYCTHAFKGHAGVVSALCWNMPNLDHVTSASSSSAGKAKSKAKAKRTIELVTGSVDGRVRVWDLNNPAELHKPIHTLTGHDSVVRGIGITDDGTTLVSGARDRTVVVWKHAATKSGKPGTWTQADTLSAEEGIETLGFLPRGTSIGSSVGGSGQQVIFWTGGSAGEMRLWDVSTGSIVAKEPKSYNEIVAQRALEERRQRAIAAGRSVRELDNADDDDEETRAITAIHLLLPTSSRTSSSSASSSTTATTGLSLASVHADQNIVLRSVADDSTPLTKQRQLIGFNDEIVDVTLLSSSSSSTKESHLAVATNSRAVRVYTVAADDASEDTTAELLTGHTDIVLCLDRSPDLRLLASGAKDRTVRIWAWIPSSRLASTSSHSNGSNGVGGDGLDDEGTRVPRSNAKDGARQDQDTGEWICVGVCEGHAESVGAVAFARRSTTPGAAGAPFLVTASQDRTVKIWDLAPVNSMLTSSASIGGPAKLKSLVTQRIHEKDINCLDVSPNNAMVASGSQDRTCKLFSLAFTAPSKSNRLASARLSALATLKGHKRGVWACKFSPVDLAIATSSGDKTVRMWSLRDFSCVKIFEGHTNSVLKLSFLSTGMQLLSCGGDGLLKLWNVKDEECISTMDAHDEKVWSLVVSRDESTVWTSAADSSIAVWQDRSREDQEEQNRLRQQEVEHEQEFTNFLTRRDWRNAIVLALGMGQPRRLLGLFAHVAQSRPEADGVGAGLLGSALRRDAAHLPAAAAASNGYDVDMDDDDDDDDESDEESEDELLLDAAVDPSAAALSRAGISNGGTSGKRADGSKANGTATTGSSDPTPSASSSSSSSSDADSITGLCAVDQVLAELTGAQLIQLLIYIRDWNTSTRTSSVAQTVLHAILRYYSASYLISLFSTSSKSWRETHAKQLEQEELGILPPLTPKEQARATRDRAQKQVDLASLLDALLPYTQRHFDRADRTLVESSLVEYSLEAMDTLIGFELDDSQNEDQDAEEDGDNAEDQLTHVTFGQQLGQHSETDDDDNPNDPDPDADADADQDEDEDDTVMSDASL</sequence>
<dbReference type="AlphaFoldDB" id="A0A317XXI8"/>
<dbReference type="Pfam" id="PF08625">
    <property type="entry name" value="Utp13"/>
    <property type="match status" value="2"/>
</dbReference>
<dbReference type="EMBL" id="KZ819189">
    <property type="protein sequence ID" value="PWZ02059.1"/>
    <property type="molecule type" value="Genomic_DNA"/>
</dbReference>
<evidence type="ECO:0000313" key="8">
    <source>
        <dbReference type="EMBL" id="PWZ02059.1"/>
    </source>
</evidence>
<evidence type="ECO:0000256" key="4">
    <source>
        <dbReference type="ARBA" id="ARBA00023242"/>
    </source>
</evidence>
<dbReference type="PROSITE" id="PS50082">
    <property type="entry name" value="WD_REPEATS_2"/>
    <property type="match status" value="9"/>
</dbReference>
<accession>A0A317XXI8</accession>
<dbReference type="SUPFAM" id="SSF50978">
    <property type="entry name" value="WD40 repeat-like"/>
    <property type="match status" value="2"/>
</dbReference>
<reference evidence="8 9" key="1">
    <citation type="journal article" date="2018" name="Mol. Biol. Evol.">
        <title>Broad Genomic Sampling Reveals a Smut Pathogenic Ancestry of the Fungal Clade Ustilaginomycotina.</title>
        <authorList>
            <person name="Kijpornyongpan T."/>
            <person name="Mondo S.J."/>
            <person name="Barry K."/>
            <person name="Sandor L."/>
            <person name="Lee J."/>
            <person name="Lipzen A."/>
            <person name="Pangilinan J."/>
            <person name="LaButti K."/>
            <person name="Hainaut M."/>
            <person name="Henrissat B."/>
            <person name="Grigoriev I.V."/>
            <person name="Spatafora J.W."/>
            <person name="Aime M.C."/>
        </authorList>
    </citation>
    <scope>NUCLEOTIDE SEQUENCE [LARGE SCALE GENOMIC DNA]</scope>
    <source>
        <strain evidence="8 9">MCA 3645</strain>
    </source>
</reference>
<feature type="region of interest" description="Disordered" evidence="6">
    <location>
        <begin position="552"/>
        <end position="587"/>
    </location>
</feature>
<keyword evidence="9" id="KW-1185">Reference proteome</keyword>
<dbReference type="PANTHER" id="PTHR19854:SF15">
    <property type="entry name" value="TRANSDUCIN BETA-LIKE PROTEIN 3"/>
    <property type="match status" value="1"/>
</dbReference>
<protein>
    <submittedName>
        <fullName evidence="8">WD40 repeat-like protein</fullName>
    </submittedName>
</protein>
<dbReference type="Gene3D" id="2.130.10.10">
    <property type="entry name" value="YVTN repeat-like/Quinoprotein amine dehydrogenase"/>
    <property type="match status" value="4"/>
</dbReference>
<feature type="repeat" description="WD" evidence="5">
    <location>
        <begin position="763"/>
        <end position="804"/>
    </location>
</feature>
<dbReference type="PRINTS" id="PR00320">
    <property type="entry name" value="GPROTEINBRPT"/>
</dbReference>
<dbReference type="InterPro" id="IPR020472">
    <property type="entry name" value="WD40_PAC1"/>
</dbReference>
<dbReference type="GO" id="GO:0032040">
    <property type="term" value="C:small-subunit processome"/>
    <property type="evidence" value="ECO:0007669"/>
    <property type="project" value="InterPro"/>
</dbReference>
<feature type="compositionally biased region" description="Low complexity" evidence="6">
    <location>
        <begin position="986"/>
        <end position="1009"/>
    </location>
</feature>
<feature type="repeat" description="WD" evidence="5">
    <location>
        <begin position="512"/>
        <end position="543"/>
    </location>
</feature>
<dbReference type="PANTHER" id="PTHR19854">
    <property type="entry name" value="TRANSDUCIN BETA-LIKE 3"/>
    <property type="match status" value="1"/>
</dbReference>
<dbReference type="GO" id="GO:0000480">
    <property type="term" value="P:endonucleolytic cleavage in 5'-ETS of tricistronic rRNA transcript (SSU-rRNA, 5.8S rRNA, LSU-rRNA)"/>
    <property type="evidence" value="ECO:0007669"/>
    <property type="project" value="TreeGrafter"/>
</dbReference>